<feature type="compositionally biased region" description="Basic and acidic residues" evidence="1">
    <location>
        <begin position="33"/>
        <end position="46"/>
    </location>
</feature>
<sequence>MKTHPYSTSSATCRKGKARAPGNATPASAYKRNRADTTEHCPHNRPPDPTPTPEKLTQQAVRDQCHATGAVRPHHALVTTETQHITATSMTDQGETPTSSAPPSLLSRFKC</sequence>
<evidence type="ECO:0000256" key="1">
    <source>
        <dbReference type="SAM" id="MobiDB-lite"/>
    </source>
</evidence>
<organism evidence="2 3">
    <name type="scientific">Crenichthys baileyi</name>
    <name type="common">White River springfish</name>
    <dbReference type="NCBI Taxonomy" id="28760"/>
    <lineage>
        <taxon>Eukaryota</taxon>
        <taxon>Metazoa</taxon>
        <taxon>Chordata</taxon>
        <taxon>Craniata</taxon>
        <taxon>Vertebrata</taxon>
        <taxon>Euteleostomi</taxon>
        <taxon>Actinopterygii</taxon>
        <taxon>Neopterygii</taxon>
        <taxon>Teleostei</taxon>
        <taxon>Neoteleostei</taxon>
        <taxon>Acanthomorphata</taxon>
        <taxon>Ovalentaria</taxon>
        <taxon>Atherinomorphae</taxon>
        <taxon>Cyprinodontiformes</taxon>
        <taxon>Goodeidae</taxon>
        <taxon>Crenichthys</taxon>
    </lineage>
</organism>
<dbReference type="Proteomes" id="UP001311232">
    <property type="component" value="Unassembled WGS sequence"/>
</dbReference>
<feature type="region of interest" description="Disordered" evidence="1">
    <location>
        <begin position="83"/>
        <end position="111"/>
    </location>
</feature>
<accession>A0AAV9SBI1</accession>
<name>A0AAV9SBI1_9TELE</name>
<reference evidence="2 3" key="1">
    <citation type="submission" date="2021-06" db="EMBL/GenBank/DDBJ databases">
        <authorList>
            <person name="Palmer J.M."/>
        </authorList>
    </citation>
    <scope>NUCLEOTIDE SEQUENCE [LARGE SCALE GENOMIC DNA]</scope>
    <source>
        <strain evidence="2 3">MEX-2019</strain>
        <tissue evidence="2">Muscle</tissue>
    </source>
</reference>
<evidence type="ECO:0000313" key="2">
    <source>
        <dbReference type="EMBL" id="KAK5618660.1"/>
    </source>
</evidence>
<dbReference type="AlphaFoldDB" id="A0AAV9SBI1"/>
<gene>
    <name evidence="2" type="ORF">CRENBAI_014622</name>
</gene>
<feature type="compositionally biased region" description="Polar residues" evidence="1">
    <location>
        <begin position="83"/>
        <end position="95"/>
    </location>
</feature>
<proteinExistence type="predicted"/>
<feature type="region of interest" description="Disordered" evidence="1">
    <location>
        <begin position="1"/>
        <end position="60"/>
    </location>
</feature>
<keyword evidence="3" id="KW-1185">Reference proteome</keyword>
<comment type="caution">
    <text evidence="2">The sequence shown here is derived from an EMBL/GenBank/DDBJ whole genome shotgun (WGS) entry which is preliminary data.</text>
</comment>
<feature type="non-terminal residue" evidence="2">
    <location>
        <position position="111"/>
    </location>
</feature>
<dbReference type="EMBL" id="JAHHUM010000607">
    <property type="protein sequence ID" value="KAK5618660.1"/>
    <property type="molecule type" value="Genomic_DNA"/>
</dbReference>
<feature type="compositionally biased region" description="Polar residues" evidence="1">
    <location>
        <begin position="1"/>
        <end position="12"/>
    </location>
</feature>
<protein>
    <submittedName>
        <fullName evidence="2">Uncharacterized protein</fullName>
    </submittedName>
</protein>
<evidence type="ECO:0000313" key="3">
    <source>
        <dbReference type="Proteomes" id="UP001311232"/>
    </source>
</evidence>
<feature type="compositionally biased region" description="Low complexity" evidence="1">
    <location>
        <begin position="96"/>
        <end position="111"/>
    </location>
</feature>